<dbReference type="Pfam" id="PF00379">
    <property type="entry name" value="Chitin_bind_4"/>
    <property type="match status" value="1"/>
</dbReference>
<dbReference type="Proteomes" id="UP000053240">
    <property type="component" value="Unassembled WGS sequence"/>
</dbReference>
<reference evidence="5 6" key="1">
    <citation type="journal article" date="2015" name="Nat. Commun.">
        <title>Outbred genome sequencing and CRISPR/Cas9 gene editing in butterflies.</title>
        <authorList>
            <person name="Li X."/>
            <person name="Fan D."/>
            <person name="Zhang W."/>
            <person name="Liu G."/>
            <person name="Zhang L."/>
            <person name="Zhao L."/>
            <person name="Fang X."/>
            <person name="Chen L."/>
            <person name="Dong Y."/>
            <person name="Chen Y."/>
            <person name="Ding Y."/>
            <person name="Zhao R."/>
            <person name="Feng M."/>
            <person name="Zhu Y."/>
            <person name="Feng Y."/>
            <person name="Jiang X."/>
            <person name="Zhu D."/>
            <person name="Xiang H."/>
            <person name="Feng X."/>
            <person name="Li S."/>
            <person name="Wang J."/>
            <person name="Zhang G."/>
            <person name="Kronforst M.R."/>
            <person name="Wang W."/>
        </authorList>
    </citation>
    <scope>NUCLEOTIDE SEQUENCE [LARGE SCALE GENOMIC DNA]</scope>
    <source>
        <strain evidence="5">Ya'a_city_454_Pm</strain>
        <tissue evidence="5">Whole body</tissue>
    </source>
</reference>
<evidence type="ECO:0000256" key="3">
    <source>
        <dbReference type="PROSITE-ProRule" id="PRU00497"/>
    </source>
</evidence>
<accession>A0A194QWC3</accession>
<organism evidence="5 6">
    <name type="scientific">Papilio machaon</name>
    <name type="common">Old World swallowtail butterfly</name>
    <dbReference type="NCBI Taxonomy" id="76193"/>
    <lineage>
        <taxon>Eukaryota</taxon>
        <taxon>Metazoa</taxon>
        <taxon>Ecdysozoa</taxon>
        <taxon>Arthropoda</taxon>
        <taxon>Hexapoda</taxon>
        <taxon>Insecta</taxon>
        <taxon>Pterygota</taxon>
        <taxon>Neoptera</taxon>
        <taxon>Endopterygota</taxon>
        <taxon>Lepidoptera</taxon>
        <taxon>Glossata</taxon>
        <taxon>Ditrysia</taxon>
        <taxon>Papilionoidea</taxon>
        <taxon>Papilionidae</taxon>
        <taxon>Papilioninae</taxon>
        <taxon>Papilio</taxon>
    </lineage>
</organism>
<dbReference type="EMBL" id="KQ461073">
    <property type="protein sequence ID" value="KPJ09777.1"/>
    <property type="molecule type" value="Genomic_DNA"/>
</dbReference>
<name>A0A194QWC3_PAPMA</name>
<evidence type="ECO:0000256" key="2">
    <source>
        <dbReference type="ARBA" id="ARBA00022729"/>
    </source>
</evidence>
<dbReference type="PRINTS" id="PR00947">
    <property type="entry name" value="CUTICLE"/>
</dbReference>
<evidence type="ECO:0000313" key="5">
    <source>
        <dbReference type="EMBL" id="KPJ09777.1"/>
    </source>
</evidence>
<dbReference type="PANTHER" id="PTHR12236">
    <property type="entry name" value="STRUCTURAL CONTITUENT OF CUTICLE"/>
    <property type="match status" value="1"/>
</dbReference>
<dbReference type="InterPro" id="IPR051217">
    <property type="entry name" value="Insect_Cuticle_Struc_Prot"/>
</dbReference>
<dbReference type="GO" id="GO:0042302">
    <property type="term" value="F:structural constituent of cuticle"/>
    <property type="evidence" value="ECO:0007669"/>
    <property type="project" value="UniProtKB-UniRule"/>
</dbReference>
<dbReference type="GO" id="GO:0005615">
    <property type="term" value="C:extracellular space"/>
    <property type="evidence" value="ECO:0007669"/>
    <property type="project" value="TreeGrafter"/>
</dbReference>
<keyword evidence="2 4" id="KW-0732">Signal</keyword>
<protein>
    <submittedName>
        <fullName evidence="5">Cuticle protein 19</fullName>
    </submittedName>
</protein>
<sequence>MEEGMHRKGKYSHSVFLLLRRLKVLLVTVAISAISCQEYKYKIKPIVQHEQPKEYKYQTERPYVYHQEPAPIHEEENQTPVENQYRHENGHAISSQSIVHHQPQPVQESQETYSEYTPEPVNYKQYFQSHEHVSAHQPAQHQPTVQTVHYPAVRHQLHALPAPVRHEPPTHYVQAHEPAPHHYAPKVHQSPVYHHPEAPSHDSHEELVDYYAYPKYQYEYKVEDPHTGDNKFQHEIRDGDNVKGVYSLQEADGSIRTVEYSSDKHHGFNAVVKHSAPGHHVQIESHHEN</sequence>
<feature type="signal peptide" evidence="4">
    <location>
        <begin position="1"/>
        <end position="33"/>
    </location>
</feature>
<keyword evidence="1 3" id="KW-0193">Cuticle</keyword>
<keyword evidence="6" id="KW-1185">Reference proteome</keyword>
<dbReference type="AlphaFoldDB" id="A0A194QWC3"/>
<evidence type="ECO:0000313" key="6">
    <source>
        <dbReference type="Proteomes" id="UP000053240"/>
    </source>
</evidence>
<dbReference type="GO" id="GO:0031012">
    <property type="term" value="C:extracellular matrix"/>
    <property type="evidence" value="ECO:0007669"/>
    <property type="project" value="TreeGrafter"/>
</dbReference>
<evidence type="ECO:0000256" key="4">
    <source>
        <dbReference type="SAM" id="SignalP"/>
    </source>
</evidence>
<proteinExistence type="predicted"/>
<dbReference type="InterPro" id="IPR000618">
    <property type="entry name" value="Insect_cuticle"/>
</dbReference>
<feature type="chain" id="PRO_5008264692" evidence="4">
    <location>
        <begin position="34"/>
        <end position="289"/>
    </location>
</feature>
<dbReference type="STRING" id="76193.A0A194QWC3"/>
<gene>
    <name evidence="5" type="ORF">RR48_13411</name>
</gene>
<dbReference type="PROSITE" id="PS51155">
    <property type="entry name" value="CHIT_BIND_RR_2"/>
    <property type="match status" value="1"/>
</dbReference>
<dbReference type="PANTHER" id="PTHR12236:SF95">
    <property type="entry name" value="CUTICULAR PROTEIN 76BD, ISOFORM C-RELATED"/>
    <property type="match status" value="1"/>
</dbReference>
<evidence type="ECO:0000256" key="1">
    <source>
        <dbReference type="ARBA" id="ARBA00022460"/>
    </source>
</evidence>
<dbReference type="InParanoid" id="A0A194QWC3"/>